<proteinExistence type="predicted"/>
<accession>F3KZ78</accession>
<name>F3KZ78_9GAMM</name>
<reference evidence="1 2" key="1">
    <citation type="journal article" date="2011" name="J. Bacteriol.">
        <title>Genome sequence of strain IMCC3088, a proteorhodopsin-containing marine bacterium belonging to the OM60/NOR5 clade.</title>
        <authorList>
            <person name="Jang Y."/>
            <person name="Oh H.M."/>
            <person name="Kang I."/>
            <person name="Lee K."/>
            <person name="Yang S.J."/>
            <person name="Cho J.C."/>
        </authorList>
    </citation>
    <scope>NUCLEOTIDE SEQUENCE [LARGE SCALE GENOMIC DNA]</scope>
    <source>
        <strain evidence="1 2">IMCC3088</strain>
    </source>
</reference>
<dbReference type="STRING" id="2518989.IMCC3088_189"/>
<dbReference type="AlphaFoldDB" id="F3KZ78"/>
<evidence type="ECO:0000313" key="2">
    <source>
        <dbReference type="Proteomes" id="UP000005615"/>
    </source>
</evidence>
<sequence>MRATPVTVYQQSLVVEGHVFSRTDLLKSLGGAAFFKHFQIEKK</sequence>
<dbReference type="Proteomes" id="UP000005615">
    <property type="component" value="Unassembled WGS sequence"/>
</dbReference>
<organism evidence="1 2">
    <name type="scientific">Aequoribacter fuscus</name>
    <dbReference type="NCBI Taxonomy" id="2518989"/>
    <lineage>
        <taxon>Bacteria</taxon>
        <taxon>Pseudomonadati</taxon>
        <taxon>Pseudomonadota</taxon>
        <taxon>Gammaproteobacteria</taxon>
        <taxon>Cellvibrionales</taxon>
        <taxon>Halieaceae</taxon>
        <taxon>Aequoribacter</taxon>
    </lineage>
</organism>
<gene>
    <name evidence="1" type="ORF">IMCC3088_189</name>
</gene>
<protein>
    <submittedName>
        <fullName evidence="1">Uncharacterized protein</fullName>
    </submittedName>
</protein>
<comment type="caution">
    <text evidence="1">The sequence shown here is derived from an EMBL/GenBank/DDBJ whole genome shotgun (WGS) entry which is preliminary data.</text>
</comment>
<keyword evidence="2" id="KW-1185">Reference proteome</keyword>
<dbReference type="EMBL" id="AEIG01000011">
    <property type="protein sequence ID" value="EGG30565.1"/>
    <property type="molecule type" value="Genomic_DNA"/>
</dbReference>
<evidence type="ECO:0000313" key="1">
    <source>
        <dbReference type="EMBL" id="EGG30565.1"/>
    </source>
</evidence>